<dbReference type="Proteomes" id="UP001198220">
    <property type="component" value="Unassembled WGS sequence"/>
</dbReference>
<reference evidence="2 3" key="1">
    <citation type="submission" date="2021-10" db="EMBL/GenBank/DDBJ databases">
        <title>Anaerobic single-cell dispensing facilitates the cultivation of human gut bacteria.</title>
        <authorList>
            <person name="Afrizal A."/>
        </authorList>
    </citation>
    <scope>NUCLEOTIDE SEQUENCE [LARGE SCALE GENOMIC DNA]</scope>
    <source>
        <strain evidence="2 3">CLA-AA-H276</strain>
    </source>
</reference>
<dbReference type="SUPFAM" id="SSF51338">
    <property type="entry name" value="Composite domain of metallo-dependent hydrolases"/>
    <property type="match status" value="1"/>
</dbReference>
<name>A0AAE3ACP5_9FIRM</name>
<accession>A0AAE3ACP5</accession>
<keyword evidence="3" id="KW-1185">Reference proteome</keyword>
<dbReference type="InterPro" id="IPR051781">
    <property type="entry name" value="Metallo-dep_Hydrolase"/>
</dbReference>
<dbReference type="Pfam" id="PF01979">
    <property type="entry name" value="Amidohydro_1"/>
    <property type="match status" value="1"/>
</dbReference>
<evidence type="ECO:0000259" key="1">
    <source>
        <dbReference type="Pfam" id="PF01979"/>
    </source>
</evidence>
<dbReference type="InterPro" id="IPR032466">
    <property type="entry name" value="Metal_Hydrolase"/>
</dbReference>
<feature type="domain" description="Amidohydrolase-related" evidence="1">
    <location>
        <begin position="57"/>
        <end position="388"/>
    </location>
</feature>
<dbReference type="Gene3D" id="2.30.40.10">
    <property type="entry name" value="Urease, subunit C, domain 1"/>
    <property type="match status" value="1"/>
</dbReference>
<evidence type="ECO:0000313" key="3">
    <source>
        <dbReference type="Proteomes" id="UP001198220"/>
    </source>
</evidence>
<dbReference type="InterPro" id="IPR006680">
    <property type="entry name" value="Amidohydro-rel"/>
</dbReference>
<dbReference type="AlphaFoldDB" id="A0AAE3ACP5"/>
<dbReference type="EMBL" id="JAJEPS010000019">
    <property type="protein sequence ID" value="MCC2127350.1"/>
    <property type="molecule type" value="Genomic_DNA"/>
</dbReference>
<dbReference type="GO" id="GO:0016810">
    <property type="term" value="F:hydrolase activity, acting on carbon-nitrogen (but not peptide) bonds"/>
    <property type="evidence" value="ECO:0007669"/>
    <property type="project" value="InterPro"/>
</dbReference>
<gene>
    <name evidence="2" type="ORF">LKD36_14395</name>
</gene>
<evidence type="ECO:0000313" key="2">
    <source>
        <dbReference type="EMBL" id="MCC2127350.1"/>
    </source>
</evidence>
<comment type="caution">
    <text evidence="2">The sequence shown here is derived from an EMBL/GenBank/DDBJ whole genome shotgun (WGS) entry which is preliminary data.</text>
</comment>
<dbReference type="RefSeq" id="WP_308460025.1">
    <property type="nucleotide sequence ID" value="NZ_JAJEPS010000019.1"/>
</dbReference>
<protein>
    <submittedName>
        <fullName evidence="2">Amidohydrolase family protein</fullName>
    </submittedName>
</protein>
<dbReference type="SUPFAM" id="SSF51556">
    <property type="entry name" value="Metallo-dependent hydrolases"/>
    <property type="match status" value="1"/>
</dbReference>
<dbReference type="Gene3D" id="3.20.20.140">
    <property type="entry name" value="Metal-dependent hydrolases"/>
    <property type="match status" value="1"/>
</dbReference>
<proteinExistence type="predicted"/>
<dbReference type="PANTHER" id="PTHR43135:SF3">
    <property type="entry name" value="ALPHA-D-RIBOSE 1-METHYLPHOSPHONATE 5-TRIPHOSPHATE DIPHOSPHATASE"/>
    <property type="match status" value="1"/>
</dbReference>
<dbReference type="PANTHER" id="PTHR43135">
    <property type="entry name" value="ALPHA-D-RIBOSE 1-METHYLPHOSPHONATE 5-TRIPHOSPHATE DIPHOSPHATASE"/>
    <property type="match status" value="1"/>
</dbReference>
<sequence>MSLTAVYAKKALIGEELQVLDDACILIEEESIKEITTRKEFEASGREATIVYLGDKTVLPGMFECHNHLALDARLPGHLDMMNQSECEHTLLALNGLKDDLMSGVTTARCLGDRNYIDVVLRNKIRENKVTGPDLLVCGIGMKGRHGHGYVGMPHSGVEEFRRTARENMFHGVDILKIFVTPGGAAVTPDEFIPCFISYDEIRTVVEEAKALNIKTAAHCIGGKGLEYCVKAGIDVIEHVYSITPEQVKLVEEEHKGWIDMTSGIVLDPEREPYCPPAAVQKTRAAREYSRQCMNQIYQSGKIRYTIGTDANHGLLYKELEFACEGGATTMDALKAVTVNAAKMCGVEKKKGMLKEGMQADIIAVDENPLENIHTLKNVSFVMKRGQIYKDV</sequence>
<dbReference type="InterPro" id="IPR011059">
    <property type="entry name" value="Metal-dep_hydrolase_composite"/>
</dbReference>
<organism evidence="2 3">
    <name type="scientific">Hominiventricola filiformis</name>
    <dbReference type="NCBI Taxonomy" id="2885352"/>
    <lineage>
        <taxon>Bacteria</taxon>
        <taxon>Bacillati</taxon>
        <taxon>Bacillota</taxon>
        <taxon>Clostridia</taxon>
        <taxon>Lachnospirales</taxon>
        <taxon>Lachnospiraceae</taxon>
        <taxon>Hominiventricola</taxon>
    </lineage>
</organism>